<dbReference type="AlphaFoldDB" id="A0A4Z1KKQ5"/>
<proteinExistence type="predicted"/>
<dbReference type="Proteomes" id="UP000297280">
    <property type="component" value="Unassembled WGS sequence"/>
</dbReference>
<name>A0A4Z1KKQ5_9HELO</name>
<accession>A0A4Z1KKQ5</accession>
<feature type="compositionally biased region" description="Low complexity" evidence="1">
    <location>
        <begin position="76"/>
        <end position="85"/>
    </location>
</feature>
<keyword evidence="3" id="KW-1185">Reference proteome</keyword>
<reference evidence="2 3" key="1">
    <citation type="submission" date="2017-12" db="EMBL/GenBank/DDBJ databases">
        <title>Comparative genomics of Botrytis spp.</title>
        <authorList>
            <person name="Valero-Jimenez C.A."/>
            <person name="Tapia P."/>
            <person name="Veloso J."/>
            <person name="Silva-Moreno E."/>
            <person name="Staats M."/>
            <person name="Valdes J.H."/>
            <person name="Van Kan J.A.L."/>
        </authorList>
    </citation>
    <scope>NUCLEOTIDE SEQUENCE [LARGE SCALE GENOMIC DNA]</scope>
    <source>
        <strain evidence="2 3">MUCL3349</strain>
    </source>
</reference>
<sequence>MDSPKEIGRVSENDIDIQQREAIEAWEREEDSDIENHDIHYIIFGLWFVVQQCARGEIRAEVGRSVGDYLLYAHQPSNSSSSSAYVPPPPPLPL</sequence>
<organism evidence="2 3">
    <name type="scientific">Botrytis porri</name>
    <dbReference type="NCBI Taxonomy" id="87229"/>
    <lineage>
        <taxon>Eukaryota</taxon>
        <taxon>Fungi</taxon>
        <taxon>Dikarya</taxon>
        <taxon>Ascomycota</taxon>
        <taxon>Pezizomycotina</taxon>
        <taxon>Leotiomycetes</taxon>
        <taxon>Helotiales</taxon>
        <taxon>Sclerotiniaceae</taxon>
        <taxon>Botrytis</taxon>
    </lineage>
</organism>
<protein>
    <submittedName>
        <fullName evidence="2">Uncharacterized protein</fullName>
    </submittedName>
</protein>
<evidence type="ECO:0000313" key="3">
    <source>
        <dbReference type="Proteomes" id="UP000297280"/>
    </source>
</evidence>
<comment type="caution">
    <text evidence="2">The sequence shown here is derived from an EMBL/GenBank/DDBJ whole genome shotgun (WGS) entry which is preliminary data.</text>
</comment>
<feature type="region of interest" description="Disordered" evidence="1">
    <location>
        <begin position="75"/>
        <end position="94"/>
    </location>
</feature>
<dbReference type="EMBL" id="PQXO01000932">
    <property type="protein sequence ID" value="TGO82039.1"/>
    <property type="molecule type" value="Genomic_DNA"/>
</dbReference>
<evidence type="ECO:0000313" key="2">
    <source>
        <dbReference type="EMBL" id="TGO82039.1"/>
    </source>
</evidence>
<gene>
    <name evidence="2" type="ORF">BPOR_0938g00020</name>
</gene>
<evidence type="ECO:0000256" key="1">
    <source>
        <dbReference type="SAM" id="MobiDB-lite"/>
    </source>
</evidence>